<dbReference type="AlphaFoldDB" id="A0A2U3AIN1"/>
<keyword evidence="2" id="KW-0436">Ligase</keyword>
<comment type="caution">
    <text evidence="5">The sequence shown here is derived from an EMBL/GenBank/DDBJ whole genome shotgun (WGS) entry which is preliminary data.</text>
</comment>
<name>A0A2U3AIN1_9BACL</name>
<dbReference type="Gene3D" id="3.40.50.12780">
    <property type="entry name" value="N-terminal domain of ligase-like"/>
    <property type="match status" value="1"/>
</dbReference>
<dbReference type="SUPFAM" id="SSF56801">
    <property type="entry name" value="Acetyl-CoA synthetase-like"/>
    <property type="match status" value="1"/>
</dbReference>
<evidence type="ECO:0000259" key="4">
    <source>
        <dbReference type="Pfam" id="PF13193"/>
    </source>
</evidence>
<dbReference type="OrthoDB" id="9762242at2"/>
<dbReference type="InterPro" id="IPR000873">
    <property type="entry name" value="AMP-dep_synth/lig_dom"/>
</dbReference>
<dbReference type="PANTHER" id="PTHR43201:SF5">
    <property type="entry name" value="MEDIUM-CHAIN ACYL-COA LIGASE ACSF2, MITOCHONDRIAL"/>
    <property type="match status" value="1"/>
</dbReference>
<dbReference type="Gene3D" id="3.30.300.30">
    <property type="match status" value="1"/>
</dbReference>
<comment type="similarity">
    <text evidence="1">Belongs to the ATP-dependent AMP-binding enzyme family.</text>
</comment>
<dbReference type="FunFam" id="3.30.300.30:FF:000008">
    <property type="entry name" value="2,3-dihydroxybenzoate-AMP ligase"/>
    <property type="match status" value="1"/>
</dbReference>
<dbReference type="Proteomes" id="UP000245938">
    <property type="component" value="Unassembled WGS sequence"/>
</dbReference>
<protein>
    <recommendedName>
        <fullName evidence="7">AMP-binding protein</fullName>
    </recommendedName>
</protein>
<feature type="domain" description="AMP-dependent synthetase/ligase" evidence="3">
    <location>
        <begin position="30"/>
        <end position="411"/>
    </location>
</feature>
<reference evidence="5 6" key="1">
    <citation type="submission" date="2018-05" db="EMBL/GenBank/DDBJ databases">
        <title>Kurthia sibirica genome sequence.</title>
        <authorList>
            <person name="Maclea K.S."/>
            <person name="Goen A.E."/>
        </authorList>
    </citation>
    <scope>NUCLEOTIDE SEQUENCE [LARGE SCALE GENOMIC DNA]</scope>
    <source>
        <strain evidence="5 6">ATCC 49154</strain>
    </source>
</reference>
<organism evidence="5 6">
    <name type="scientific">Kurthia sibirica</name>
    <dbReference type="NCBI Taxonomy" id="202750"/>
    <lineage>
        <taxon>Bacteria</taxon>
        <taxon>Bacillati</taxon>
        <taxon>Bacillota</taxon>
        <taxon>Bacilli</taxon>
        <taxon>Bacillales</taxon>
        <taxon>Caryophanaceae</taxon>
        <taxon>Kurthia</taxon>
    </lineage>
</organism>
<accession>A0A2U3AIN1</accession>
<dbReference type="PROSITE" id="PS00455">
    <property type="entry name" value="AMP_BINDING"/>
    <property type="match status" value="1"/>
</dbReference>
<gene>
    <name evidence="5" type="ORF">DEX24_13605</name>
</gene>
<dbReference type="InterPro" id="IPR045851">
    <property type="entry name" value="AMP-bd_C_sf"/>
</dbReference>
<keyword evidence="6" id="KW-1185">Reference proteome</keyword>
<dbReference type="PANTHER" id="PTHR43201">
    <property type="entry name" value="ACYL-COA SYNTHETASE"/>
    <property type="match status" value="1"/>
</dbReference>
<dbReference type="InterPro" id="IPR042099">
    <property type="entry name" value="ANL_N_sf"/>
</dbReference>
<evidence type="ECO:0000313" key="5">
    <source>
        <dbReference type="EMBL" id="PWI24367.1"/>
    </source>
</evidence>
<evidence type="ECO:0000259" key="3">
    <source>
        <dbReference type="Pfam" id="PF00501"/>
    </source>
</evidence>
<sequence length="560" mass="63309">MAFISKEMAYWQAEKDSAMPLLTMSIGDYFDQQVNLFANEVAIIFEKNELLNIEKTNWTYERYHREVQTLAKGLLHKGFIKGQHIAVWSINRPEWIILQFACAKIGLVLITLNPALRRDEIKYLLQKSDATAIFINSSFAGRDFLEEALVIQQELPTLKQIITLDRKVNPAIYCIADYQKIGSNNLDKELLAVQQTITSQAIFEIQFTSGTTGFPKGALLTHFNAINNAYLSMNYWRLNAKDVFYSPLPLFHTAGSILGLIGVLSKGATYLSQPFFQATEAIELLEKNKATIMSGVPTMLQAILQQLQAMNKKMNIPLFISGGAPVPQVLMEQLEFQVNSIGVVLMGMTETSPVFSATCKEDSQEKRYITSGKALPYTSIRIVNPQSGEVIKQNEVGEIEVSGYMVMKSYYRDVEETKKVLSEDGWLKTGDLGILDTDGYLNVIGRLKDLIIRGGENIFPREVEDFLLTCTSIEEVQVLGIPDEYYGEVLVAYIKTFDKTLNVHKVKKYCEEKISHQKIPTYIFFIDEFPKTASGKIMKKVLRDQAIKKIAENEVEKNDV</sequence>
<dbReference type="Pfam" id="PF00501">
    <property type="entry name" value="AMP-binding"/>
    <property type="match status" value="1"/>
</dbReference>
<proteinExistence type="inferred from homology"/>
<dbReference type="GO" id="GO:0031956">
    <property type="term" value="F:medium-chain fatty acid-CoA ligase activity"/>
    <property type="evidence" value="ECO:0007669"/>
    <property type="project" value="TreeGrafter"/>
</dbReference>
<dbReference type="GO" id="GO:0006631">
    <property type="term" value="P:fatty acid metabolic process"/>
    <property type="evidence" value="ECO:0007669"/>
    <property type="project" value="TreeGrafter"/>
</dbReference>
<evidence type="ECO:0000256" key="2">
    <source>
        <dbReference type="ARBA" id="ARBA00022598"/>
    </source>
</evidence>
<dbReference type="EMBL" id="QFVR01000022">
    <property type="protein sequence ID" value="PWI24367.1"/>
    <property type="molecule type" value="Genomic_DNA"/>
</dbReference>
<evidence type="ECO:0000256" key="1">
    <source>
        <dbReference type="ARBA" id="ARBA00006432"/>
    </source>
</evidence>
<evidence type="ECO:0008006" key="7">
    <source>
        <dbReference type="Google" id="ProtNLM"/>
    </source>
</evidence>
<evidence type="ECO:0000313" key="6">
    <source>
        <dbReference type="Proteomes" id="UP000245938"/>
    </source>
</evidence>
<dbReference type="RefSeq" id="WP_109306961.1">
    <property type="nucleotide sequence ID" value="NZ_BJUF01000015.1"/>
</dbReference>
<dbReference type="InterPro" id="IPR020845">
    <property type="entry name" value="AMP-binding_CS"/>
</dbReference>
<dbReference type="Pfam" id="PF13193">
    <property type="entry name" value="AMP-binding_C"/>
    <property type="match status" value="1"/>
</dbReference>
<dbReference type="InterPro" id="IPR025110">
    <property type="entry name" value="AMP-bd_C"/>
</dbReference>
<feature type="domain" description="AMP-binding enzyme C-terminal" evidence="4">
    <location>
        <begin position="462"/>
        <end position="536"/>
    </location>
</feature>